<dbReference type="EMBL" id="PKIZ01000011">
    <property type="protein sequence ID" value="PKZ41611.1"/>
    <property type="molecule type" value="Genomic_DNA"/>
</dbReference>
<dbReference type="OrthoDB" id="4842300at2"/>
<sequence>MTDHKDFFHRASGRLVTVIDMGSGSYHVRTPFKKDYMSYRDAVADDGAYLTRKWAAVVAGEIPSDTTCYGGSSAERRAARGV</sequence>
<accession>A0A2I1PAK5</accession>
<dbReference type="AlphaFoldDB" id="A0A2I1PAK5"/>
<proteinExistence type="predicted"/>
<protein>
    <submittedName>
        <fullName evidence="1">Uncharacterized protein</fullName>
    </submittedName>
</protein>
<reference evidence="1 2" key="1">
    <citation type="submission" date="2017-12" db="EMBL/GenBank/DDBJ databases">
        <title>Phylogenetic diversity of female urinary microbiome.</title>
        <authorList>
            <person name="Thomas-White K."/>
            <person name="Wolfe A.J."/>
        </authorList>
    </citation>
    <scope>NUCLEOTIDE SEQUENCE [LARGE SCALE GENOMIC DNA]</scope>
    <source>
        <strain evidence="1 2">UMB1298</strain>
    </source>
</reference>
<dbReference type="RefSeq" id="WP_141494347.1">
    <property type="nucleotide sequence ID" value="NZ_JBHLVH010000012.1"/>
</dbReference>
<evidence type="ECO:0000313" key="2">
    <source>
        <dbReference type="Proteomes" id="UP000234206"/>
    </source>
</evidence>
<name>A0A2I1PAK5_9MICO</name>
<evidence type="ECO:0000313" key="1">
    <source>
        <dbReference type="EMBL" id="PKZ41611.1"/>
    </source>
</evidence>
<gene>
    <name evidence="1" type="ORF">CYJ76_06955</name>
</gene>
<keyword evidence="2" id="KW-1185">Reference proteome</keyword>
<comment type="caution">
    <text evidence="1">The sequence shown here is derived from an EMBL/GenBank/DDBJ whole genome shotgun (WGS) entry which is preliminary data.</text>
</comment>
<dbReference type="Proteomes" id="UP000234206">
    <property type="component" value="Unassembled WGS sequence"/>
</dbReference>
<organism evidence="1 2">
    <name type="scientific">Kytococcus schroeteri</name>
    <dbReference type="NCBI Taxonomy" id="138300"/>
    <lineage>
        <taxon>Bacteria</taxon>
        <taxon>Bacillati</taxon>
        <taxon>Actinomycetota</taxon>
        <taxon>Actinomycetes</taxon>
        <taxon>Micrococcales</taxon>
        <taxon>Kytococcaceae</taxon>
        <taxon>Kytococcus</taxon>
    </lineage>
</organism>